<dbReference type="Gene3D" id="3.60.20.10">
    <property type="entry name" value="Glutamine Phosphoribosylpyrophosphate, subunit 1, domain 1"/>
    <property type="match status" value="1"/>
</dbReference>
<name>A0A538T346_UNCEI</name>
<accession>A0A538T346</accession>
<dbReference type="SUPFAM" id="SSF56235">
    <property type="entry name" value="N-terminal nucleophile aminohydrolases (Ntn hydrolases)"/>
    <property type="match status" value="1"/>
</dbReference>
<proteinExistence type="predicted"/>
<dbReference type="Pfam" id="PF06267">
    <property type="entry name" value="DUF1028"/>
    <property type="match status" value="1"/>
</dbReference>
<feature type="repeat" description="TPR" evidence="1">
    <location>
        <begin position="376"/>
        <end position="409"/>
    </location>
</feature>
<organism evidence="2 3">
    <name type="scientific">Eiseniibacteriota bacterium</name>
    <dbReference type="NCBI Taxonomy" id="2212470"/>
    <lineage>
        <taxon>Bacteria</taxon>
        <taxon>Candidatus Eiseniibacteriota</taxon>
    </lineage>
</organism>
<sequence length="425" mass="45711">MVPLLRPARRVYSKDPTWPALTARANSGRLAAWHRLGATLTWLGTQPISRGEEMSHLHIPRTAGSRIGASLAVLVWLGVSGASPATAASDRGTFSIVAYDSVTQEMGVAVQSKYFSVGTDVPWAEAGVGAVATQARVDPSFGLKALGLLRTGLRAADVLRALAATDSVWDSRQLGIVDARGGVANWTGSKCLDWAGGEAGADFVCQGNILAGPAVVSGMAKAYRESKGEMAERLLAALDAAQAAGGDKRGMQSAALLVVRPNATRPQFTQRYIDLRVEDHKTPIKELRRLLEIQEGFHGADNHLFYADQYEAAGRADLATRERERVAETLRRALGRGERDASMLNGLAWACATHDLYLEDALKAAERAASLEPRNVDILDTLAEVYFRHGNPAKAIEVESRAASIDPKSQYLKDQIERFRRGGGG</sequence>
<dbReference type="EMBL" id="VBOW01000042">
    <property type="protein sequence ID" value="TMQ58048.1"/>
    <property type="molecule type" value="Genomic_DNA"/>
</dbReference>
<reference evidence="2 3" key="1">
    <citation type="journal article" date="2019" name="Nat. Microbiol.">
        <title>Mediterranean grassland soil C-N compound turnover is dependent on rainfall and depth, and is mediated by genomically divergent microorganisms.</title>
        <authorList>
            <person name="Diamond S."/>
            <person name="Andeer P.F."/>
            <person name="Li Z."/>
            <person name="Crits-Christoph A."/>
            <person name="Burstein D."/>
            <person name="Anantharaman K."/>
            <person name="Lane K.R."/>
            <person name="Thomas B.C."/>
            <person name="Pan C."/>
            <person name="Northen T.R."/>
            <person name="Banfield J.F."/>
        </authorList>
    </citation>
    <scope>NUCLEOTIDE SEQUENCE [LARGE SCALE GENOMIC DNA]</scope>
    <source>
        <strain evidence="2">WS_6</strain>
    </source>
</reference>
<dbReference type="PROSITE" id="PS50005">
    <property type="entry name" value="TPR"/>
    <property type="match status" value="1"/>
</dbReference>
<dbReference type="InterPro" id="IPR029055">
    <property type="entry name" value="Ntn_hydrolases_N"/>
</dbReference>
<protein>
    <submittedName>
        <fullName evidence="2">DUF1028 domain-containing protein</fullName>
    </submittedName>
</protein>
<dbReference type="InterPro" id="IPR011990">
    <property type="entry name" value="TPR-like_helical_dom_sf"/>
</dbReference>
<keyword evidence="1" id="KW-0802">TPR repeat</keyword>
<dbReference type="Proteomes" id="UP000316852">
    <property type="component" value="Unassembled WGS sequence"/>
</dbReference>
<evidence type="ECO:0000313" key="2">
    <source>
        <dbReference type="EMBL" id="TMQ58048.1"/>
    </source>
</evidence>
<evidence type="ECO:0000256" key="1">
    <source>
        <dbReference type="PROSITE-ProRule" id="PRU00339"/>
    </source>
</evidence>
<dbReference type="AlphaFoldDB" id="A0A538T346"/>
<dbReference type="Gene3D" id="1.25.40.10">
    <property type="entry name" value="Tetratricopeptide repeat domain"/>
    <property type="match status" value="1"/>
</dbReference>
<gene>
    <name evidence="2" type="ORF">E6K76_09065</name>
</gene>
<dbReference type="InterPro" id="IPR019734">
    <property type="entry name" value="TPR_rpt"/>
</dbReference>
<dbReference type="PANTHER" id="PTHR39328">
    <property type="entry name" value="BLL2871 PROTEIN"/>
    <property type="match status" value="1"/>
</dbReference>
<evidence type="ECO:0000313" key="3">
    <source>
        <dbReference type="Proteomes" id="UP000316852"/>
    </source>
</evidence>
<comment type="caution">
    <text evidence="2">The sequence shown here is derived from an EMBL/GenBank/DDBJ whole genome shotgun (WGS) entry which is preliminary data.</text>
</comment>
<dbReference type="PANTHER" id="PTHR39328:SF1">
    <property type="entry name" value="BLL2871 PROTEIN"/>
    <property type="match status" value="1"/>
</dbReference>
<dbReference type="SUPFAM" id="SSF48452">
    <property type="entry name" value="TPR-like"/>
    <property type="match status" value="1"/>
</dbReference>
<dbReference type="InterPro" id="IPR010430">
    <property type="entry name" value="DUF1028"/>
</dbReference>